<feature type="region of interest" description="Disordered" evidence="2">
    <location>
        <begin position="211"/>
        <end position="278"/>
    </location>
</feature>
<evidence type="ECO:0000259" key="3">
    <source>
        <dbReference type="PROSITE" id="PS50103"/>
    </source>
</evidence>
<dbReference type="EMBL" id="JAPQKL010000003">
    <property type="protein sequence ID" value="KAJ5138484.1"/>
    <property type="molecule type" value="Genomic_DNA"/>
</dbReference>
<comment type="caution">
    <text evidence="4">The sequence shown here is derived from an EMBL/GenBank/DDBJ whole genome shotgun (WGS) entry which is preliminary data.</text>
</comment>
<dbReference type="PROSITE" id="PS50103">
    <property type="entry name" value="ZF_C3H1"/>
    <property type="match status" value="1"/>
</dbReference>
<evidence type="ECO:0000256" key="2">
    <source>
        <dbReference type="SAM" id="MobiDB-lite"/>
    </source>
</evidence>
<dbReference type="RefSeq" id="XP_056523133.1">
    <property type="nucleotide sequence ID" value="XM_056664076.1"/>
</dbReference>
<feature type="domain" description="C3H1-type" evidence="3">
    <location>
        <begin position="142"/>
        <end position="171"/>
    </location>
</feature>
<dbReference type="OrthoDB" id="5355510at2759"/>
<accession>A0A9W9H5T4</accession>
<sequence length="521" mass="57384">MPTRGRPQFFCARPDGTLTPLIAVDELQAEVTVRGVPRTLTARETQGMLSCGRASPRPEPWVVDGVAQPPRHEQDGNTQQLLLSVMTNPNVPEELRNSARQILCYEVDRLGISPGDTAASSDGMSPVAPNCQLGMHSGNRNAPKKEYCSYWLRHGECDYSQQGCMYKHQMPTDLPTLNWLGLRDIPRWYREKYNIPSLLNRGIRQPIAIANNPPSTMLPSTPPTDEGFGGNNRGLNIHPHEGDRLGRSPPRGPSNRRMSNVPHYGQYRGGYRNGTTGNWKAYQRNARHPATNMAPNSASGERSGEQYLCNAKPFSSFPVNSENSPPFGTGSSENDSDPTETKFTTATFGTASVAPAANNRSLLDDGTPDRHFEWRANNEADEMRGAFEHVRTPPVERAWRPIGPHQEHQHSSNPSTEGGVLLRREFPPSRAPMNDPFGMGPVRSGRPNTTRGPTNDVNSHRPSSLVSPLANLTFEDNGGLTSEETRVTWGPIGGPILKRTTPPADENLPFHFASPSSRHTD</sequence>
<proteinExistence type="predicted"/>
<feature type="compositionally biased region" description="Polar residues" evidence="2">
    <location>
        <begin position="446"/>
        <end position="466"/>
    </location>
</feature>
<dbReference type="Proteomes" id="UP001149079">
    <property type="component" value="Unassembled WGS sequence"/>
</dbReference>
<gene>
    <name evidence="4" type="ORF">N7515_003332</name>
</gene>
<evidence type="ECO:0000313" key="4">
    <source>
        <dbReference type="EMBL" id="KAJ5138484.1"/>
    </source>
</evidence>
<organism evidence="4 5">
    <name type="scientific">Penicillium bovifimosum</name>
    <dbReference type="NCBI Taxonomy" id="126998"/>
    <lineage>
        <taxon>Eukaryota</taxon>
        <taxon>Fungi</taxon>
        <taxon>Dikarya</taxon>
        <taxon>Ascomycota</taxon>
        <taxon>Pezizomycotina</taxon>
        <taxon>Eurotiomycetes</taxon>
        <taxon>Eurotiomycetidae</taxon>
        <taxon>Eurotiales</taxon>
        <taxon>Aspergillaceae</taxon>
        <taxon>Penicillium</taxon>
    </lineage>
</organism>
<evidence type="ECO:0000256" key="1">
    <source>
        <dbReference type="PROSITE-ProRule" id="PRU00723"/>
    </source>
</evidence>
<dbReference type="AlphaFoldDB" id="A0A9W9H5T4"/>
<feature type="compositionally biased region" description="Low complexity" evidence="2">
    <location>
        <begin position="247"/>
        <end position="259"/>
    </location>
</feature>
<keyword evidence="1" id="KW-0862">Zinc</keyword>
<keyword evidence="5" id="KW-1185">Reference proteome</keyword>
<dbReference type="InterPro" id="IPR000571">
    <property type="entry name" value="Znf_CCCH"/>
</dbReference>
<evidence type="ECO:0000313" key="5">
    <source>
        <dbReference type="Proteomes" id="UP001149079"/>
    </source>
</evidence>
<reference evidence="4" key="2">
    <citation type="journal article" date="2023" name="IMA Fungus">
        <title>Comparative genomic study of the Penicillium genus elucidates a diverse pangenome and 15 lateral gene transfer events.</title>
        <authorList>
            <person name="Petersen C."/>
            <person name="Sorensen T."/>
            <person name="Nielsen M.R."/>
            <person name="Sondergaard T.E."/>
            <person name="Sorensen J.L."/>
            <person name="Fitzpatrick D.A."/>
            <person name="Frisvad J.C."/>
            <person name="Nielsen K.L."/>
        </authorList>
    </citation>
    <scope>NUCLEOTIDE SEQUENCE</scope>
    <source>
        <strain evidence="4">IBT 22155</strain>
    </source>
</reference>
<feature type="zinc finger region" description="C3H1-type" evidence="1">
    <location>
        <begin position="142"/>
        <end position="171"/>
    </location>
</feature>
<keyword evidence="1" id="KW-0479">Metal-binding</keyword>
<name>A0A9W9H5T4_9EURO</name>
<feature type="region of interest" description="Disordered" evidence="2">
    <location>
        <begin position="314"/>
        <end position="343"/>
    </location>
</feature>
<feature type="compositionally biased region" description="Polar residues" evidence="2">
    <location>
        <begin position="317"/>
        <end position="333"/>
    </location>
</feature>
<dbReference type="GO" id="GO:0008270">
    <property type="term" value="F:zinc ion binding"/>
    <property type="evidence" value="ECO:0007669"/>
    <property type="project" value="UniProtKB-KW"/>
</dbReference>
<feature type="region of interest" description="Disordered" evidence="2">
    <location>
        <begin position="426"/>
        <end position="521"/>
    </location>
</feature>
<protein>
    <recommendedName>
        <fullName evidence="3">C3H1-type domain-containing protein</fullName>
    </recommendedName>
</protein>
<dbReference type="GeneID" id="81403246"/>
<keyword evidence="1" id="KW-0863">Zinc-finger</keyword>
<reference evidence="4" key="1">
    <citation type="submission" date="2022-11" db="EMBL/GenBank/DDBJ databases">
        <authorList>
            <person name="Petersen C."/>
        </authorList>
    </citation>
    <scope>NUCLEOTIDE SEQUENCE</scope>
    <source>
        <strain evidence="4">IBT 22155</strain>
    </source>
</reference>